<dbReference type="InterPro" id="IPR018062">
    <property type="entry name" value="HTH_AraC-typ_CS"/>
</dbReference>
<dbReference type="PANTHER" id="PTHR46796">
    <property type="entry name" value="HTH-TYPE TRANSCRIPTIONAL ACTIVATOR RHAS-RELATED"/>
    <property type="match status" value="1"/>
</dbReference>
<dbReference type="Pfam" id="PF12833">
    <property type="entry name" value="HTH_18"/>
    <property type="match status" value="1"/>
</dbReference>
<keyword evidence="2" id="KW-1185">Reference proteome</keyword>
<dbReference type="InterPro" id="IPR009057">
    <property type="entry name" value="Homeodomain-like_sf"/>
</dbReference>
<accession>A0A7I7K6W8</accession>
<dbReference type="Gene3D" id="1.10.10.60">
    <property type="entry name" value="Homeodomain-like"/>
    <property type="match status" value="1"/>
</dbReference>
<dbReference type="OrthoDB" id="5464689at2"/>
<dbReference type="Proteomes" id="UP000467006">
    <property type="component" value="Chromosome"/>
</dbReference>
<sequence length="329" mass="36138">MRTHTSQSPAPANPADELRFVSTDLSATEDFLSQAYTKMSISADAGERADARIERRWLGPVSFDEVHVGFHMSYDADPLGRVCLCRVHDGHIEEDFLDEPTDVFAPGDVTLLAPPELPYSGRACAADYDLTMFDEALLSRVAATVPGHPTGEVRLLGHRPVSAEAGHQLDGTIEYVRTLVHADQPPTPLVASTTASLLAAVVLASLPNTAVTEPTAVDRNDAKPALLRRAMAYLDDNADRDVALADIAEAIHVTPRALQYMFRRHLDITPMEYLRGVRLDHAHRDLQRADTTDTSVQTVAARWGFAHPGRFAAMYQKTYGCKPSETLRR</sequence>
<dbReference type="PROSITE" id="PS01124">
    <property type="entry name" value="HTH_ARAC_FAMILY_2"/>
    <property type="match status" value="1"/>
</dbReference>
<evidence type="ECO:0000313" key="1">
    <source>
        <dbReference type="EMBL" id="BBX19304.1"/>
    </source>
</evidence>
<dbReference type="InterPro" id="IPR050204">
    <property type="entry name" value="AraC_XylS_family_regulators"/>
</dbReference>
<dbReference type="EMBL" id="AP022563">
    <property type="protein sequence ID" value="BBX19304.1"/>
    <property type="molecule type" value="Genomic_DNA"/>
</dbReference>
<dbReference type="RefSeq" id="WP_098000203.1">
    <property type="nucleotide sequence ID" value="NZ_AP022563.1"/>
</dbReference>
<protein>
    <submittedName>
        <fullName evidence="1">Uncharacterized protein</fullName>
    </submittedName>
</protein>
<gene>
    <name evidence="1" type="ORF">MDUV_41640</name>
</gene>
<proteinExistence type="predicted"/>
<dbReference type="PROSITE" id="PS00041">
    <property type="entry name" value="HTH_ARAC_FAMILY_1"/>
    <property type="match status" value="1"/>
</dbReference>
<dbReference type="GO" id="GO:0003700">
    <property type="term" value="F:DNA-binding transcription factor activity"/>
    <property type="evidence" value="ECO:0007669"/>
    <property type="project" value="InterPro"/>
</dbReference>
<dbReference type="SUPFAM" id="SSF46689">
    <property type="entry name" value="Homeodomain-like"/>
    <property type="match status" value="2"/>
</dbReference>
<name>A0A7I7K6W8_9MYCO</name>
<dbReference type="PANTHER" id="PTHR46796:SF12">
    <property type="entry name" value="HTH-TYPE DNA-BINDING TRANSCRIPTIONAL ACTIVATOR EUTR"/>
    <property type="match status" value="1"/>
</dbReference>
<organism evidence="1 2">
    <name type="scientific">Mycolicibacterium duvalii</name>
    <dbReference type="NCBI Taxonomy" id="39688"/>
    <lineage>
        <taxon>Bacteria</taxon>
        <taxon>Bacillati</taxon>
        <taxon>Actinomycetota</taxon>
        <taxon>Actinomycetes</taxon>
        <taxon>Mycobacteriales</taxon>
        <taxon>Mycobacteriaceae</taxon>
        <taxon>Mycolicibacterium</taxon>
    </lineage>
</organism>
<dbReference type="AlphaFoldDB" id="A0A7I7K6W8"/>
<dbReference type="GO" id="GO:0043565">
    <property type="term" value="F:sequence-specific DNA binding"/>
    <property type="evidence" value="ECO:0007669"/>
    <property type="project" value="InterPro"/>
</dbReference>
<evidence type="ECO:0000313" key="2">
    <source>
        <dbReference type="Proteomes" id="UP000467006"/>
    </source>
</evidence>
<dbReference type="KEGG" id="mdu:MDUV_41640"/>
<dbReference type="SMART" id="SM00342">
    <property type="entry name" value="HTH_ARAC"/>
    <property type="match status" value="1"/>
</dbReference>
<dbReference type="InterPro" id="IPR018060">
    <property type="entry name" value="HTH_AraC"/>
</dbReference>
<reference evidence="1 2" key="1">
    <citation type="journal article" date="2019" name="Emerg. Microbes Infect.">
        <title>Comprehensive subspecies identification of 175 nontuberculous mycobacteria species based on 7547 genomic profiles.</title>
        <authorList>
            <person name="Matsumoto Y."/>
            <person name="Kinjo T."/>
            <person name="Motooka D."/>
            <person name="Nabeya D."/>
            <person name="Jung N."/>
            <person name="Uechi K."/>
            <person name="Horii T."/>
            <person name="Iida T."/>
            <person name="Fujita J."/>
            <person name="Nakamura S."/>
        </authorList>
    </citation>
    <scope>NUCLEOTIDE SEQUENCE [LARGE SCALE GENOMIC DNA]</scope>
    <source>
        <strain evidence="1 2">JCM 6396</strain>
    </source>
</reference>